<evidence type="ECO:0000259" key="12">
    <source>
        <dbReference type="Pfam" id="PF07715"/>
    </source>
</evidence>
<dbReference type="InterPro" id="IPR036942">
    <property type="entry name" value="Beta-barrel_TonB_sf"/>
</dbReference>
<dbReference type="Pfam" id="PF00593">
    <property type="entry name" value="TonB_dep_Rec_b-barrel"/>
    <property type="match status" value="1"/>
</dbReference>
<evidence type="ECO:0000256" key="8">
    <source>
        <dbReference type="PROSITE-ProRule" id="PRU01360"/>
    </source>
</evidence>
<feature type="chain" id="PRO_5047361113" description="TonB-dependent receptor" evidence="10">
    <location>
        <begin position="18"/>
        <end position="794"/>
    </location>
</feature>
<dbReference type="Pfam" id="PF07715">
    <property type="entry name" value="Plug"/>
    <property type="match status" value="1"/>
</dbReference>
<dbReference type="InterPro" id="IPR000531">
    <property type="entry name" value="Beta-barrel_TonB"/>
</dbReference>
<evidence type="ECO:0000313" key="14">
    <source>
        <dbReference type="Proteomes" id="UP001156672"/>
    </source>
</evidence>
<gene>
    <name evidence="13" type="ORF">GCM10007866_14330</name>
</gene>
<evidence type="ECO:0000256" key="4">
    <source>
        <dbReference type="ARBA" id="ARBA00022692"/>
    </source>
</evidence>
<dbReference type="InterPro" id="IPR037066">
    <property type="entry name" value="Plug_dom_sf"/>
</dbReference>
<evidence type="ECO:0000256" key="9">
    <source>
        <dbReference type="RuleBase" id="RU003357"/>
    </source>
</evidence>
<keyword evidence="3 8" id="KW-1134">Transmembrane beta strand</keyword>
<keyword evidence="2 8" id="KW-0813">Transport</keyword>
<dbReference type="Proteomes" id="UP001156672">
    <property type="component" value="Unassembled WGS sequence"/>
</dbReference>
<accession>A0ABQ5WZP4</accession>
<name>A0ABQ5WZP4_9PROT</name>
<evidence type="ECO:0000256" key="3">
    <source>
        <dbReference type="ARBA" id="ARBA00022452"/>
    </source>
</evidence>
<comment type="similarity">
    <text evidence="8 9">Belongs to the TonB-dependent receptor family.</text>
</comment>
<evidence type="ECO:0000256" key="2">
    <source>
        <dbReference type="ARBA" id="ARBA00022448"/>
    </source>
</evidence>
<organism evidence="13 14">
    <name type="scientific">Gluconobacter albidus</name>
    <dbReference type="NCBI Taxonomy" id="318683"/>
    <lineage>
        <taxon>Bacteria</taxon>
        <taxon>Pseudomonadati</taxon>
        <taxon>Pseudomonadota</taxon>
        <taxon>Alphaproteobacteria</taxon>
        <taxon>Acetobacterales</taxon>
        <taxon>Acetobacteraceae</taxon>
        <taxon>Gluconobacter</taxon>
    </lineage>
</organism>
<proteinExistence type="inferred from homology"/>
<feature type="domain" description="TonB-dependent receptor plug" evidence="12">
    <location>
        <begin position="57"/>
        <end position="177"/>
    </location>
</feature>
<evidence type="ECO:0000259" key="11">
    <source>
        <dbReference type="Pfam" id="PF00593"/>
    </source>
</evidence>
<evidence type="ECO:0000256" key="10">
    <source>
        <dbReference type="SAM" id="SignalP"/>
    </source>
</evidence>
<keyword evidence="6 8" id="KW-0472">Membrane</keyword>
<evidence type="ECO:0000256" key="5">
    <source>
        <dbReference type="ARBA" id="ARBA00023077"/>
    </source>
</evidence>
<keyword evidence="4 8" id="KW-0812">Transmembrane</keyword>
<dbReference type="EMBL" id="BSNW01000014">
    <property type="protein sequence ID" value="GLQ68982.1"/>
    <property type="molecule type" value="Genomic_DNA"/>
</dbReference>
<dbReference type="RefSeq" id="WP_062027736.1">
    <property type="nucleotide sequence ID" value="NZ_BEWL01000019.1"/>
</dbReference>
<dbReference type="SUPFAM" id="SSF56935">
    <property type="entry name" value="Porins"/>
    <property type="match status" value="1"/>
</dbReference>
<evidence type="ECO:0000256" key="7">
    <source>
        <dbReference type="ARBA" id="ARBA00023237"/>
    </source>
</evidence>
<dbReference type="Gene3D" id="2.170.130.10">
    <property type="entry name" value="TonB-dependent receptor, plug domain"/>
    <property type="match status" value="1"/>
</dbReference>
<dbReference type="PANTHER" id="PTHR47234:SF3">
    <property type="entry name" value="SECRETIN_TONB SHORT N-TERMINAL DOMAIN-CONTAINING PROTEIN"/>
    <property type="match status" value="1"/>
</dbReference>
<feature type="signal peptide" evidence="10">
    <location>
        <begin position="1"/>
        <end position="17"/>
    </location>
</feature>
<protein>
    <recommendedName>
        <fullName evidence="15">TonB-dependent receptor</fullName>
    </recommendedName>
</protein>
<dbReference type="Gene3D" id="2.40.170.20">
    <property type="entry name" value="TonB-dependent receptor, beta-barrel domain"/>
    <property type="match status" value="1"/>
</dbReference>
<feature type="domain" description="TonB-dependent receptor-like beta-barrel" evidence="11">
    <location>
        <begin position="291"/>
        <end position="752"/>
    </location>
</feature>
<evidence type="ECO:0008006" key="15">
    <source>
        <dbReference type="Google" id="ProtNLM"/>
    </source>
</evidence>
<keyword evidence="7 8" id="KW-0998">Cell outer membrane</keyword>
<dbReference type="CDD" id="cd01347">
    <property type="entry name" value="ligand_gated_channel"/>
    <property type="match status" value="1"/>
</dbReference>
<reference evidence="14" key="1">
    <citation type="journal article" date="2019" name="Int. J. Syst. Evol. Microbiol.">
        <title>The Global Catalogue of Microorganisms (GCM) 10K type strain sequencing project: providing services to taxonomists for standard genome sequencing and annotation.</title>
        <authorList>
            <consortium name="The Broad Institute Genomics Platform"/>
            <consortium name="The Broad Institute Genome Sequencing Center for Infectious Disease"/>
            <person name="Wu L."/>
            <person name="Ma J."/>
        </authorList>
    </citation>
    <scope>NUCLEOTIDE SEQUENCE [LARGE SCALE GENOMIC DNA]</scope>
    <source>
        <strain evidence="14">NBRC 3250</strain>
    </source>
</reference>
<evidence type="ECO:0000313" key="13">
    <source>
        <dbReference type="EMBL" id="GLQ68982.1"/>
    </source>
</evidence>
<comment type="caution">
    <text evidence="13">The sequence shown here is derived from an EMBL/GenBank/DDBJ whole genome shotgun (WGS) entry which is preliminary data.</text>
</comment>
<evidence type="ECO:0000256" key="1">
    <source>
        <dbReference type="ARBA" id="ARBA00004571"/>
    </source>
</evidence>
<keyword evidence="14" id="KW-1185">Reference proteome</keyword>
<dbReference type="InterPro" id="IPR039426">
    <property type="entry name" value="TonB-dep_rcpt-like"/>
</dbReference>
<comment type="subcellular location">
    <subcellularLocation>
        <location evidence="1 8">Cell outer membrane</location>
        <topology evidence="1 8">Multi-pass membrane protein</topology>
    </subcellularLocation>
</comment>
<evidence type="ECO:0000256" key="6">
    <source>
        <dbReference type="ARBA" id="ARBA00023136"/>
    </source>
</evidence>
<sequence>MVAASRRFGFLAFTALAALPAAKARAQSTQVTTKPVYENPAEEAVIVTGTRETGKKARESLNPIDVISARELARTGQTNVRDALMQLLPSVNHQTQGTTVGALTDSISLRGLSPNQTLILVNGKRRHTTTNIQTDAGPFRGSTPVDIDMIPMSMIDHIEVLRDGASAQYGSDAVAGVINIILKSADHGGAISDEAGAYSAGDGFTENLNFDHGFALGSRGWLHAGLSYQHRERTDRTGVDTRTGLRDSHWIGDPLSDRISAAINAGYHITTGIEAYTTLTYAHRNASTFQIYRLPSTLPSIYPNGFSPILGITENDYAATVGLRGGNFLGWNWDLSSTYGGDRTNIGMQQSANTGIYAATGTTDTSFHLTDSASTQLTNDFDVKRSFKPTFWAFPINVALGAEQRFETYSIGRGSYESYTLGGSQAVPGVQPESAGTHSRVVYGVYGDISTHITKKLQVDMAGRFEHYTDFGNTEAGKIAARYDVTKWFGIRGTVNNSIRAPTLAEEYHTSATVTTTGATGELAPSSPGARLLGANNLKPERSTNVTAGFVLHPLHNLDIAVDAYQLDIRDRIMDGGTYSGAMAIAAFEANGRSLPSNVSLSGVSASYLTNAASTRTRGVDITGNYRIDLEQNGRLTLDVALNLNETGIRHTGTNTLGRSLLNLQQIAYLTTDAPHNVLIFGGNWTKGRWNINLHEMRYGHIFDQMTIQQGTNAYSTSVFAPYTAHARFITNLSVSYAPANRWTVTAGANNLFNTYPTRVPYAATYYGQAKYDRYGQQIAFNGGFYYMNVSYRF</sequence>
<dbReference type="PANTHER" id="PTHR47234">
    <property type="match status" value="1"/>
</dbReference>
<dbReference type="InterPro" id="IPR012910">
    <property type="entry name" value="Plug_dom"/>
</dbReference>
<keyword evidence="5 9" id="KW-0798">TonB box</keyword>
<dbReference type="PROSITE" id="PS52016">
    <property type="entry name" value="TONB_DEPENDENT_REC_3"/>
    <property type="match status" value="1"/>
</dbReference>
<keyword evidence="10" id="KW-0732">Signal</keyword>